<dbReference type="InterPro" id="IPR004535">
    <property type="entry name" value="Transl_elong_SelB"/>
</dbReference>
<dbReference type="InterPro" id="IPR015191">
    <property type="entry name" value="SelB_WHD4"/>
</dbReference>
<dbReference type="InterPro" id="IPR036390">
    <property type="entry name" value="WH_DNA-bd_sf"/>
</dbReference>
<evidence type="ECO:0000256" key="1">
    <source>
        <dbReference type="ARBA" id="ARBA00004496"/>
    </source>
</evidence>
<comment type="caution">
    <text evidence="9">The sequence shown here is derived from an EMBL/GenBank/DDBJ whole genome shotgun (WGS) entry which is preliminary data.</text>
</comment>
<dbReference type="InterPro" id="IPR050055">
    <property type="entry name" value="EF-Tu_GTPase"/>
</dbReference>
<dbReference type="GO" id="GO:0003746">
    <property type="term" value="F:translation elongation factor activity"/>
    <property type="evidence" value="ECO:0007669"/>
    <property type="project" value="UniProtKB-KW"/>
</dbReference>
<dbReference type="SUPFAM" id="SSF46785">
    <property type="entry name" value="Winged helix' DNA-binding domain"/>
    <property type="match status" value="1"/>
</dbReference>
<dbReference type="Pfam" id="PF00009">
    <property type="entry name" value="GTP_EFTU"/>
    <property type="match status" value="1"/>
</dbReference>
<proteinExistence type="predicted"/>
<keyword evidence="5" id="KW-0342">GTP-binding</keyword>
<evidence type="ECO:0000256" key="2">
    <source>
        <dbReference type="ARBA" id="ARBA00015953"/>
    </source>
</evidence>
<evidence type="ECO:0000256" key="5">
    <source>
        <dbReference type="ARBA" id="ARBA00023134"/>
    </source>
</evidence>
<comment type="function">
    <text evidence="6">Translation factor necessary for the incorporation of selenocysteine into proteins. It probably replaces EF-Tu for the insertion of selenocysteine directed by the UGA codon. SelB binds GTP and GDP.</text>
</comment>
<sequence>MTDQFVIATAGHVDHGKSALVQALSGTETDRWAEERERGLTIDLGFAEMALPSGRSVSFVDVPGHERFVGNMLAGLGPAPIVCLVVAADEGWQAQTSEHRDAIKALGISTGIVVISRLDLAPESIDAVTAQIRHELADTALAQAPIVATSAMEQAGLDELRGVLDEVLDTLPTPDTTAPIRFWVDRSFAVKGAGTVVTGTLATGTLRYNDQLQLAGESATEVTVRNLQSHGSSATELSPVTRAAVNLRGIAVEDVARGDVLVAPAASFTTDIVDVAGTPEVDFTALPQQFSVHLGTATVYAHCRPLGPDFARLTLDRALPLHIGDRFILRGTGQHLIAGGATVVDVDPPALRRRGAAKRRAETLADLRPEDHLRLEVQRRGAAVKTTVTAMGIPVPDPLPDTVLDHDRWYVDRQALATWAQQLRDTVAAHYDRDPSAGGITQQAAVNVLALPERSLLPLVVKQAKLEQAAGRIADPVLQPTLGAAESKVAELERRFVQEPFAAPTADELAALGLGDKELAAAAQQQRVLRLDDNIVLSPKTPALAMRKIVQLEQPFTVSAARQTLGTTRRTLIPLLEHLDARGWTQRLDGNVRTVTGR</sequence>
<dbReference type="EMBL" id="BAAAMN010000008">
    <property type="protein sequence ID" value="GAA2027853.1"/>
    <property type="molecule type" value="Genomic_DNA"/>
</dbReference>
<gene>
    <name evidence="9" type="primary">selB</name>
    <name evidence="9" type="ORF">GCM10009720_04500</name>
</gene>
<dbReference type="SUPFAM" id="SSF50447">
    <property type="entry name" value="Translation proteins"/>
    <property type="match status" value="1"/>
</dbReference>
<dbReference type="Gene3D" id="3.40.50.300">
    <property type="entry name" value="P-loop containing nucleotide triphosphate hydrolases"/>
    <property type="match status" value="1"/>
</dbReference>
<evidence type="ECO:0000256" key="7">
    <source>
        <dbReference type="ARBA" id="ARBA00031615"/>
    </source>
</evidence>
<evidence type="ECO:0000256" key="4">
    <source>
        <dbReference type="ARBA" id="ARBA00022917"/>
    </source>
</evidence>
<dbReference type="Gene3D" id="1.10.10.2770">
    <property type="match status" value="1"/>
</dbReference>
<comment type="subcellular location">
    <subcellularLocation>
        <location evidence="1">Cytoplasm</location>
    </subcellularLocation>
</comment>
<reference evidence="10" key="1">
    <citation type="journal article" date="2019" name="Int. J. Syst. Evol. Microbiol.">
        <title>The Global Catalogue of Microorganisms (GCM) 10K type strain sequencing project: providing services to taxonomists for standard genome sequencing and annotation.</title>
        <authorList>
            <consortium name="The Broad Institute Genomics Platform"/>
            <consortium name="The Broad Institute Genome Sequencing Center for Infectious Disease"/>
            <person name="Wu L."/>
            <person name="Ma J."/>
        </authorList>
    </citation>
    <scope>NUCLEOTIDE SEQUENCE [LARGE SCALE GENOMIC DNA]</scope>
    <source>
        <strain evidence="10">JCM 13595</strain>
    </source>
</reference>
<dbReference type="InterPro" id="IPR036388">
    <property type="entry name" value="WH-like_DNA-bd_sf"/>
</dbReference>
<evidence type="ECO:0000313" key="9">
    <source>
        <dbReference type="EMBL" id="GAA2027853.1"/>
    </source>
</evidence>
<evidence type="ECO:0000256" key="6">
    <source>
        <dbReference type="ARBA" id="ARBA00025526"/>
    </source>
</evidence>
<accession>A0ABP5FJA1</accession>
<dbReference type="InterPro" id="IPR004161">
    <property type="entry name" value="EFTu-like_2"/>
</dbReference>
<dbReference type="RefSeq" id="WP_343955968.1">
    <property type="nucleotide sequence ID" value="NZ_BAAAMN010000008.1"/>
</dbReference>
<dbReference type="Pfam" id="PF03144">
    <property type="entry name" value="GTP_EFTU_D2"/>
    <property type="match status" value="1"/>
</dbReference>
<evidence type="ECO:0000259" key="8">
    <source>
        <dbReference type="PROSITE" id="PS51722"/>
    </source>
</evidence>
<keyword evidence="10" id="KW-1185">Reference proteome</keyword>
<dbReference type="InterPro" id="IPR000795">
    <property type="entry name" value="T_Tr_GTP-bd_dom"/>
</dbReference>
<keyword evidence="4" id="KW-0648">Protein biosynthesis</keyword>
<dbReference type="InterPro" id="IPR027417">
    <property type="entry name" value="P-loop_NTPase"/>
</dbReference>
<keyword evidence="5" id="KW-0547">Nucleotide-binding</keyword>
<protein>
    <recommendedName>
        <fullName evidence="2">Selenocysteine-specific elongation factor</fullName>
    </recommendedName>
    <alternativeName>
        <fullName evidence="7">SelB translation factor</fullName>
    </alternativeName>
</protein>
<organism evidence="9 10">
    <name type="scientific">Yaniella flava</name>
    <dbReference type="NCBI Taxonomy" id="287930"/>
    <lineage>
        <taxon>Bacteria</taxon>
        <taxon>Bacillati</taxon>
        <taxon>Actinomycetota</taxon>
        <taxon>Actinomycetes</taxon>
        <taxon>Micrococcales</taxon>
        <taxon>Micrococcaceae</taxon>
        <taxon>Yaniella</taxon>
    </lineage>
</organism>
<dbReference type="Gene3D" id="2.40.30.10">
    <property type="entry name" value="Translation factors"/>
    <property type="match status" value="1"/>
</dbReference>
<dbReference type="NCBIfam" id="TIGR00475">
    <property type="entry name" value="selB"/>
    <property type="match status" value="1"/>
</dbReference>
<dbReference type="CDD" id="cd04171">
    <property type="entry name" value="SelB"/>
    <property type="match status" value="1"/>
</dbReference>
<evidence type="ECO:0000313" key="10">
    <source>
        <dbReference type="Proteomes" id="UP001501461"/>
    </source>
</evidence>
<dbReference type="PROSITE" id="PS51722">
    <property type="entry name" value="G_TR_2"/>
    <property type="match status" value="1"/>
</dbReference>
<dbReference type="InterPro" id="IPR009000">
    <property type="entry name" value="Transl_B-barrel_sf"/>
</dbReference>
<dbReference type="SUPFAM" id="SSF52540">
    <property type="entry name" value="P-loop containing nucleoside triphosphate hydrolases"/>
    <property type="match status" value="1"/>
</dbReference>
<dbReference type="Pfam" id="PF25461">
    <property type="entry name" value="Beta-barrel_SelB"/>
    <property type="match status" value="1"/>
</dbReference>
<dbReference type="PANTHER" id="PTHR43721:SF22">
    <property type="entry name" value="ELONGATION FACTOR TU, MITOCHONDRIAL"/>
    <property type="match status" value="1"/>
</dbReference>
<dbReference type="Pfam" id="PF09107">
    <property type="entry name" value="WHD_3rd_SelB"/>
    <property type="match status" value="1"/>
</dbReference>
<dbReference type="Gene3D" id="1.10.10.10">
    <property type="entry name" value="Winged helix-like DNA-binding domain superfamily/Winged helix DNA-binding domain"/>
    <property type="match status" value="1"/>
</dbReference>
<dbReference type="Proteomes" id="UP001501461">
    <property type="component" value="Unassembled WGS sequence"/>
</dbReference>
<name>A0ABP5FJA1_9MICC</name>
<feature type="domain" description="Tr-type G" evidence="8">
    <location>
        <begin position="2"/>
        <end position="173"/>
    </location>
</feature>
<keyword evidence="9" id="KW-0251">Elongation factor</keyword>
<keyword evidence="3" id="KW-0963">Cytoplasm</keyword>
<evidence type="ECO:0000256" key="3">
    <source>
        <dbReference type="ARBA" id="ARBA00022490"/>
    </source>
</evidence>
<dbReference type="InterPro" id="IPR057335">
    <property type="entry name" value="Beta-barrel_SelB"/>
</dbReference>
<dbReference type="PANTHER" id="PTHR43721">
    <property type="entry name" value="ELONGATION FACTOR TU-RELATED"/>
    <property type="match status" value="1"/>
</dbReference>